<name>A0ABV7G552_9GAMM</name>
<protein>
    <submittedName>
        <fullName evidence="1">Uncharacterized protein</fullName>
    </submittedName>
</protein>
<reference evidence="2" key="1">
    <citation type="journal article" date="2019" name="Int. J. Syst. Evol. Microbiol.">
        <title>The Global Catalogue of Microorganisms (GCM) 10K type strain sequencing project: providing services to taxonomists for standard genome sequencing and annotation.</title>
        <authorList>
            <consortium name="The Broad Institute Genomics Platform"/>
            <consortium name="The Broad Institute Genome Sequencing Center for Infectious Disease"/>
            <person name="Wu L."/>
            <person name="Ma J."/>
        </authorList>
    </citation>
    <scope>NUCLEOTIDE SEQUENCE [LARGE SCALE GENOMIC DNA]</scope>
    <source>
        <strain evidence="2">KCTC 52277</strain>
    </source>
</reference>
<sequence length="186" mass="20910">MDNHLPSQITAGDSITVILDPFLCDYGSELWRYELLLTNGAIVQKFGCNGQSRIHIPYRTTQSLKGTWHWKLTISERNKTADEMTVITAATGALTIADFQAMTVSSSASEADHAKKALAAIEAVLEQSATYEQMQMMVAGRSLMRYDPQKLLQLRDHYRAEIRRLSYMEANPGKVPFGRLTIKGRR</sequence>
<dbReference type="RefSeq" id="WP_248936441.1">
    <property type="nucleotide sequence ID" value="NZ_JAKILF010000005.1"/>
</dbReference>
<proteinExistence type="predicted"/>
<dbReference type="EMBL" id="JBHRTD010000001">
    <property type="protein sequence ID" value="MFC3136638.1"/>
    <property type="molecule type" value="Genomic_DNA"/>
</dbReference>
<accession>A0ABV7G552</accession>
<comment type="caution">
    <text evidence="1">The sequence shown here is derived from an EMBL/GenBank/DDBJ whole genome shotgun (WGS) entry which is preliminary data.</text>
</comment>
<dbReference type="Proteomes" id="UP001595621">
    <property type="component" value="Unassembled WGS sequence"/>
</dbReference>
<keyword evidence="2" id="KW-1185">Reference proteome</keyword>
<evidence type="ECO:0000313" key="1">
    <source>
        <dbReference type="EMBL" id="MFC3136638.1"/>
    </source>
</evidence>
<organism evidence="1 2">
    <name type="scientific">Shewanella submarina</name>
    <dbReference type="NCBI Taxonomy" id="2016376"/>
    <lineage>
        <taxon>Bacteria</taxon>
        <taxon>Pseudomonadati</taxon>
        <taxon>Pseudomonadota</taxon>
        <taxon>Gammaproteobacteria</taxon>
        <taxon>Alteromonadales</taxon>
        <taxon>Shewanellaceae</taxon>
        <taxon>Shewanella</taxon>
    </lineage>
</organism>
<evidence type="ECO:0000313" key="2">
    <source>
        <dbReference type="Proteomes" id="UP001595621"/>
    </source>
</evidence>
<gene>
    <name evidence="1" type="ORF">ACFOE0_00335</name>
</gene>